<dbReference type="InterPro" id="IPR000210">
    <property type="entry name" value="BTB/POZ_dom"/>
</dbReference>
<dbReference type="GO" id="GO:0051260">
    <property type="term" value="P:protein homooligomerization"/>
    <property type="evidence" value="ECO:0007669"/>
    <property type="project" value="InterPro"/>
</dbReference>
<feature type="compositionally biased region" description="Basic and acidic residues" evidence="1">
    <location>
        <begin position="20"/>
        <end position="39"/>
    </location>
</feature>
<dbReference type="CDD" id="cd18316">
    <property type="entry name" value="BTB_POZ_KCTD-like"/>
    <property type="match status" value="1"/>
</dbReference>
<protein>
    <recommendedName>
        <fullName evidence="2">BTB domain-containing protein</fullName>
    </recommendedName>
</protein>
<feature type="domain" description="BTB" evidence="2">
    <location>
        <begin position="141"/>
        <end position="250"/>
    </location>
</feature>
<feature type="region of interest" description="Disordered" evidence="1">
    <location>
        <begin position="20"/>
        <end position="58"/>
    </location>
</feature>
<reference evidence="3 4" key="1">
    <citation type="submission" date="2024-01" db="EMBL/GenBank/DDBJ databases">
        <title>The genome of the rayed Mediterranean limpet Patella caerulea (Linnaeus, 1758).</title>
        <authorList>
            <person name="Anh-Thu Weber A."/>
            <person name="Halstead-Nussloch G."/>
        </authorList>
    </citation>
    <scope>NUCLEOTIDE SEQUENCE [LARGE SCALE GENOMIC DNA]</scope>
    <source>
        <strain evidence="3">AATW-2023a</strain>
        <tissue evidence="3">Whole specimen</tissue>
    </source>
</reference>
<dbReference type="InterPro" id="IPR045068">
    <property type="entry name" value="BACURD1-3"/>
</dbReference>
<comment type="caution">
    <text evidence="3">The sequence shown here is derived from an EMBL/GenBank/DDBJ whole genome shotgun (WGS) entry which is preliminary data.</text>
</comment>
<evidence type="ECO:0000259" key="2">
    <source>
        <dbReference type="SMART" id="SM00225"/>
    </source>
</evidence>
<dbReference type="Pfam" id="PF02214">
    <property type="entry name" value="BTB_2"/>
    <property type="match status" value="1"/>
</dbReference>
<organism evidence="3 4">
    <name type="scientific">Patella caerulea</name>
    <name type="common">Rayed Mediterranean limpet</name>
    <dbReference type="NCBI Taxonomy" id="87958"/>
    <lineage>
        <taxon>Eukaryota</taxon>
        <taxon>Metazoa</taxon>
        <taxon>Spiralia</taxon>
        <taxon>Lophotrochozoa</taxon>
        <taxon>Mollusca</taxon>
        <taxon>Gastropoda</taxon>
        <taxon>Patellogastropoda</taxon>
        <taxon>Patelloidea</taxon>
        <taxon>Patellidae</taxon>
        <taxon>Patella</taxon>
    </lineage>
</organism>
<feature type="compositionally biased region" description="Low complexity" evidence="1">
    <location>
        <begin position="40"/>
        <end position="49"/>
    </location>
</feature>
<dbReference type="InterPro" id="IPR003131">
    <property type="entry name" value="T1-type_BTB"/>
</dbReference>
<evidence type="ECO:0000256" key="1">
    <source>
        <dbReference type="SAM" id="MobiDB-lite"/>
    </source>
</evidence>
<proteinExistence type="predicted"/>
<dbReference type="PANTHER" id="PTHR11145:SF8">
    <property type="entry name" value="RE57120P"/>
    <property type="match status" value="1"/>
</dbReference>
<evidence type="ECO:0000313" key="3">
    <source>
        <dbReference type="EMBL" id="KAK6184283.1"/>
    </source>
</evidence>
<evidence type="ECO:0000313" key="4">
    <source>
        <dbReference type="Proteomes" id="UP001347796"/>
    </source>
</evidence>
<dbReference type="Gene3D" id="3.30.710.10">
    <property type="entry name" value="Potassium Channel Kv1.1, Chain A"/>
    <property type="match status" value="1"/>
</dbReference>
<dbReference type="EMBL" id="JAZGQO010000006">
    <property type="protein sequence ID" value="KAK6184283.1"/>
    <property type="molecule type" value="Genomic_DNA"/>
</dbReference>
<name>A0AAN8K3C8_PATCE</name>
<gene>
    <name evidence="3" type="ORF">SNE40_006783</name>
</gene>
<dbReference type="Proteomes" id="UP001347796">
    <property type="component" value="Unassembled WGS sequence"/>
</dbReference>
<feature type="compositionally biased region" description="Low complexity" evidence="1">
    <location>
        <begin position="78"/>
        <end position="97"/>
    </location>
</feature>
<sequence>MRYGVKEKAEYQDFVKNMRSDVKSIRRQARSESERREARAAAVPEVVPPKTSENPSTIVPKPLFVSPIRINRKRLRTVSASSSSSSSSALSDVSSVSIPSLRDSSAPREVPNSSNNNASTESSCVLKANHQLEKMAANKGKTVILDVGGTVFKTSMATLKSHQETLFYHLVKEDAPIKADKKDGHFYYFIDRSPKHFDLILTFLRRDVGAPASKMSLPYNYQSLYELLSEAQFYGITDLQSFISQRLQEI</sequence>
<feature type="region of interest" description="Disordered" evidence="1">
    <location>
        <begin position="78"/>
        <end position="122"/>
    </location>
</feature>
<dbReference type="SUPFAM" id="SSF54695">
    <property type="entry name" value="POZ domain"/>
    <property type="match status" value="1"/>
</dbReference>
<accession>A0AAN8K3C8</accession>
<dbReference type="AlphaFoldDB" id="A0AAN8K3C8"/>
<dbReference type="SMART" id="SM00225">
    <property type="entry name" value="BTB"/>
    <property type="match status" value="1"/>
</dbReference>
<dbReference type="PANTHER" id="PTHR11145">
    <property type="entry name" value="BTB/POZ DOMAIN-CONTAINING ADAPTER FOR CUL3-MEDIATED RHOA DEGRADATION PROTEIN FAMILY MEMBER"/>
    <property type="match status" value="1"/>
</dbReference>
<dbReference type="InterPro" id="IPR011333">
    <property type="entry name" value="SKP1/BTB/POZ_sf"/>
</dbReference>
<feature type="compositionally biased region" description="Low complexity" evidence="1">
    <location>
        <begin position="112"/>
        <end position="122"/>
    </location>
</feature>
<keyword evidence="4" id="KW-1185">Reference proteome</keyword>